<sequence>MRPPKERLHTISCFTGANSSSPRHGSPRSSRTVLSRTTLKCFRMKRISVSASFNTVSIPMDSSFLLIRRPTPPDLIHRQQRHQLPLSFQIRQINHATCLPLPLFRGVIGQLRQSFCLGYANTNREVRPAQNRLANFPAKVGKVATVTNSCQIAKMPHRYCKFRIVERALQA</sequence>
<dbReference type="Proteomes" id="UP000254571">
    <property type="component" value="Unassembled WGS sequence"/>
</dbReference>
<dbReference type="EMBL" id="UGMX01000002">
    <property type="protein sequence ID" value="STW07797.1"/>
    <property type="molecule type" value="Genomic_DNA"/>
</dbReference>
<evidence type="ECO:0000313" key="1">
    <source>
        <dbReference type="EMBL" id="STW07797.1"/>
    </source>
</evidence>
<comment type="caution">
    <text evidence="1">The sequence shown here is derived from an EMBL/GenBank/DDBJ whole genome shotgun (WGS) entry which is preliminary data.</text>
</comment>
<accession>A0A7H4P5T2</accession>
<organism evidence="1 2">
    <name type="scientific">Klebsiella grimontii</name>
    <dbReference type="NCBI Taxonomy" id="2058152"/>
    <lineage>
        <taxon>Bacteria</taxon>
        <taxon>Pseudomonadati</taxon>
        <taxon>Pseudomonadota</taxon>
        <taxon>Gammaproteobacteria</taxon>
        <taxon>Enterobacterales</taxon>
        <taxon>Enterobacteriaceae</taxon>
        <taxon>Klebsiella/Raoultella group</taxon>
        <taxon>Klebsiella</taxon>
    </lineage>
</organism>
<proteinExistence type="predicted"/>
<reference evidence="1 2" key="1">
    <citation type="submission" date="2018-06" db="EMBL/GenBank/DDBJ databases">
        <authorList>
            <consortium name="Pathogen Informatics"/>
            <person name="Doyle S."/>
        </authorList>
    </citation>
    <scope>NUCLEOTIDE SEQUENCE [LARGE SCALE GENOMIC DNA]</scope>
    <source>
        <strain evidence="1 2">NCTC9149</strain>
    </source>
</reference>
<gene>
    <name evidence="1" type="ORF">NCTC9149_04233</name>
</gene>
<evidence type="ECO:0000313" key="2">
    <source>
        <dbReference type="Proteomes" id="UP000254571"/>
    </source>
</evidence>
<name>A0A7H4P5T2_9ENTR</name>
<dbReference type="AlphaFoldDB" id="A0A7H4P5T2"/>
<protein>
    <submittedName>
        <fullName evidence="1">Uncharacterized protein</fullName>
    </submittedName>
</protein>